<dbReference type="SUPFAM" id="SSF52833">
    <property type="entry name" value="Thioredoxin-like"/>
    <property type="match status" value="1"/>
</dbReference>
<dbReference type="EC" id="2.5.1.18" evidence="3"/>
<dbReference type="InterPro" id="IPR010987">
    <property type="entry name" value="Glutathione-S-Trfase_C-like"/>
</dbReference>
<dbReference type="InterPro" id="IPR040079">
    <property type="entry name" value="Glutathione_S-Trfase"/>
</dbReference>
<dbReference type="InterPro" id="IPR036249">
    <property type="entry name" value="Thioredoxin-like_sf"/>
</dbReference>
<evidence type="ECO:0000259" key="2">
    <source>
        <dbReference type="PROSITE" id="PS50405"/>
    </source>
</evidence>
<sequence length="204" mass="22907">MTQLTLTYFDVDGGRAEPIRLALHIGGINFEDHRFPYSDFEEQRKKTPLGQVPVLDIDGTAITQSNAILRYVGKQAKLYPEDLYQALVCDEVMDAAEDCINKIVLTFGLEGEALKAAREKIAKEDLTKYLKFIELKLVNQGGKYFAQQQLTIADLKIIPIVGWLNSGMLEYIPKDLVERVAPKLNLHAQRIAADKSVASYYASK</sequence>
<organism evidence="3 4">
    <name type="scientific">Thalassotalea piscium</name>
    <dbReference type="NCBI Taxonomy" id="1230533"/>
    <lineage>
        <taxon>Bacteria</taxon>
        <taxon>Pseudomonadati</taxon>
        <taxon>Pseudomonadota</taxon>
        <taxon>Gammaproteobacteria</taxon>
        <taxon>Alteromonadales</taxon>
        <taxon>Colwelliaceae</taxon>
        <taxon>Thalassotalea</taxon>
    </lineage>
</organism>
<evidence type="ECO:0000259" key="1">
    <source>
        <dbReference type="PROSITE" id="PS50404"/>
    </source>
</evidence>
<accession>A0A7X0TSE2</accession>
<feature type="domain" description="GST N-terminal" evidence="1">
    <location>
        <begin position="2"/>
        <end position="80"/>
    </location>
</feature>
<dbReference type="Pfam" id="PF02798">
    <property type="entry name" value="GST_N"/>
    <property type="match status" value="1"/>
</dbReference>
<keyword evidence="4" id="KW-1185">Reference proteome</keyword>
<dbReference type="Pfam" id="PF14497">
    <property type="entry name" value="GST_C_3"/>
    <property type="match status" value="1"/>
</dbReference>
<dbReference type="PROSITE" id="PS50404">
    <property type="entry name" value="GST_NTER"/>
    <property type="match status" value="1"/>
</dbReference>
<dbReference type="SUPFAM" id="SSF47616">
    <property type="entry name" value="GST C-terminal domain-like"/>
    <property type="match status" value="1"/>
</dbReference>
<dbReference type="InterPro" id="IPR004046">
    <property type="entry name" value="GST_C"/>
</dbReference>
<keyword evidence="3" id="KW-0808">Transferase</keyword>
<dbReference type="Gene3D" id="3.40.30.10">
    <property type="entry name" value="Glutaredoxin"/>
    <property type="match status" value="1"/>
</dbReference>
<reference evidence="3 4" key="1">
    <citation type="submission" date="2020-08" db="EMBL/GenBank/DDBJ databases">
        <title>Genomic Encyclopedia of Type Strains, Phase IV (KMG-IV): sequencing the most valuable type-strain genomes for metagenomic binning, comparative biology and taxonomic classification.</title>
        <authorList>
            <person name="Goeker M."/>
        </authorList>
    </citation>
    <scope>NUCLEOTIDE SEQUENCE [LARGE SCALE GENOMIC DNA]</scope>
    <source>
        <strain evidence="3 4">DSM 26287</strain>
    </source>
</reference>
<evidence type="ECO:0000313" key="3">
    <source>
        <dbReference type="EMBL" id="MBB6542041.1"/>
    </source>
</evidence>
<dbReference type="CDD" id="cd03039">
    <property type="entry name" value="GST_N_Sigma_like"/>
    <property type="match status" value="1"/>
</dbReference>
<dbReference type="SFLD" id="SFLDS00019">
    <property type="entry name" value="Glutathione_Transferase_(cytos"/>
    <property type="match status" value="1"/>
</dbReference>
<dbReference type="Proteomes" id="UP000537141">
    <property type="component" value="Unassembled WGS sequence"/>
</dbReference>
<dbReference type="GO" id="GO:0004364">
    <property type="term" value="F:glutathione transferase activity"/>
    <property type="evidence" value="ECO:0007669"/>
    <property type="project" value="UniProtKB-EC"/>
</dbReference>
<dbReference type="InterPro" id="IPR050213">
    <property type="entry name" value="GST_superfamily"/>
</dbReference>
<feature type="domain" description="GST C-terminal" evidence="2">
    <location>
        <begin position="82"/>
        <end position="204"/>
    </location>
</feature>
<dbReference type="SFLD" id="SFLDG00363">
    <property type="entry name" value="AMPS_(cytGST):_Alpha-__Mu-__Pi"/>
    <property type="match status" value="1"/>
</dbReference>
<protein>
    <submittedName>
        <fullName evidence="3">Glutathione S-transferase</fullName>
        <ecNumber evidence="3">2.5.1.18</ecNumber>
    </submittedName>
</protein>
<dbReference type="PANTHER" id="PTHR11571">
    <property type="entry name" value="GLUTATHIONE S-TRANSFERASE"/>
    <property type="match status" value="1"/>
</dbReference>
<proteinExistence type="predicted"/>
<dbReference type="InterPro" id="IPR036282">
    <property type="entry name" value="Glutathione-S-Trfase_C_sf"/>
</dbReference>
<dbReference type="EMBL" id="JACHHU010000002">
    <property type="protein sequence ID" value="MBB6542041.1"/>
    <property type="molecule type" value="Genomic_DNA"/>
</dbReference>
<evidence type="ECO:0000313" key="4">
    <source>
        <dbReference type="Proteomes" id="UP000537141"/>
    </source>
</evidence>
<dbReference type="PROSITE" id="PS50405">
    <property type="entry name" value="GST_CTER"/>
    <property type="match status" value="1"/>
</dbReference>
<dbReference type="InterPro" id="IPR004045">
    <property type="entry name" value="Glutathione_S-Trfase_N"/>
</dbReference>
<dbReference type="GO" id="GO:0006749">
    <property type="term" value="P:glutathione metabolic process"/>
    <property type="evidence" value="ECO:0007669"/>
    <property type="project" value="TreeGrafter"/>
</dbReference>
<dbReference type="SFLD" id="SFLDG01205">
    <property type="entry name" value="AMPS.1"/>
    <property type="match status" value="1"/>
</dbReference>
<dbReference type="RefSeq" id="WP_184422243.1">
    <property type="nucleotide sequence ID" value="NZ_AP027362.1"/>
</dbReference>
<dbReference type="Gene3D" id="1.20.1050.10">
    <property type="match status" value="1"/>
</dbReference>
<name>A0A7X0TSE2_9GAMM</name>
<dbReference type="AlphaFoldDB" id="A0A7X0TSE2"/>
<comment type="caution">
    <text evidence="3">The sequence shown here is derived from an EMBL/GenBank/DDBJ whole genome shotgun (WGS) entry which is preliminary data.</text>
</comment>
<gene>
    <name evidence="3" type="ORF">HNQ55_000516</name>
</gene>